<sequence length="81" mass="9139">MIFNIEPMLFNCSCAGLSYFIAAWSIVNCQSDCFKVKFVTGNLKKSMRESGTNIMCEINYQTTSATRTESDSTFINYFTSS</sequence>
<reference evidence="1" key="1">
    <citation type="submission" date="2019-11" db="EMBL/GenBank/DDBJ databases">
        <authorList>
            <person name="Feng L."/>
        </authorList>
    </citation>
    <scope>NUCLEOTIDE SEQUENCE</scope>
    <source>
        <strain evidence="1">CAmalonaticusLFYP1</strain>
    </source>
</reference>
<accession>A0A6N2S7U6</accession>
<dbReference type="AlphaFoldDB" id="A0A6N2S7U6"/>
<proteinExistence type="predicted"/>
<dbReference type="EMBL" id="CACRTI010000002">
    <property type="protein sequence ID" value="VYS89733.1"/>
    <property type="molecule type" value="Genomic_DNA"/>
</dbReference>
<name>A0A6N2S7U6_CITAM</name>
<gene>
    <name evidence="1" type="ORF">CALFYP1_02002</name>
</gene>
<evidence type="ECO:0000313" key="1">
    <source>
        <dbReference type="EMBL" id="VYS89733.1"/>
    </source>
</evidence>
<protein>
    <submittedName>
        <fullName evidence="1">Uncharacterized protein</fullName>
    </submittedName>
</protein>
<organism evidence="1">
    <name type="scientific">Citrobacter amalonaticus</name>
    <dbReference type="NCBI Taxonomy" id="35703"/>
    <lineage>
        <taxon>Bacteria</taxon>
        <taxon>Pseudomonadati</taxon>
        <taxon>Pseudomonadota</taxon>
        <taxon>Gammaproteobacteria</taxon>
        <taxon>Enterobacterales</taxon>
        <taxon>Enterobacteriaceae</taxon>
        <taxon>Citrobacter</taxon>
    </lineage>
</organism>